<keyword evidence="6" id="KW-1185">Reference proteome</keyword>
<organism evidence="5 6">
    <name type="scientific">Mycobacterium riyadhense</name>
    <dbReference type="NCBI Taxonomy" id="486698"/>
    <lineage>
        <taxon>Bacteria</taxon>
        <taxon>Bacillati</taxon>
        <taxon>Actinomycetota</taxon>
        <taxon>Actinomycetes</taxon>
        <taxon>Mycobacteriales</taxon>
        <taxon>Mycobacteriaceae</taxon>
        <taxon>Mycobacterium</taxon>
    </lineage>
</organism>
<comment type="similarity">
    <text evidence="1">Belongs to the 'phage' integrase family.</text>
</comment>
<dbReference type="InterPro" id="IPR011010">
    <property type="entry name" value="DNA_brk_join_enz"/>
</dbReference>
<dbReference type="GO" id="GO:0015074">
    <property type="term" value="P:DNA integration"/>
    <property type="evidence" value="ECO:0007669"/>
    <property type="project" value="InterPro"/>
</dbReference>
<gene>
    <name evidence="5" type="ORF">AWC22_25335</name>
</gene>
<dbReference type="SUPFAM" id="SSF56349">
    <property type="entry name" value="DNA breaking-rejoining enzymes"/>
    <property type="match status" value="1"/>
</dbReference>
<dbReference type="GO" id="GO:0006310">
    <property type="term" value="P:DNA recombination"/>
    <property type="evidence" value="ECO:0007669"/>
    <property type="project" value="UniProtKB-KW"/>
</dbReference>
<dbReference type="AlphaFoldDB" id="A0A1X2C2W8"/>
<evidence type="ECO:0000313" key="6">
    <source>
        <dbReference type="Proteomes" id="UP000193087"/>
    </source>
</evidence>
<dbReference type="PANTHER" id="PTHR30349:SF41">
    <property type="entry name" value="INTEGRASE_RECOMBINASE PROTEIN MJ0367-RELATED"/>
    <property type="match status" value="1"/>
</dbReference>
<feature type="domain" description="Tyr recombinase" evidence="4">
    <location>
        <begin position="108"/>
        <end position="308"/>
    </location>
</feature>
<dbReference type="InterPro" id="IPR013762">
    <property type="entry name" value="Integrase-like_cat_sf"/>
</dbReference>
<dbReference type="EMBL" id="LQPQ01000162">
    <property type="protein sequence ID" value="ORW70267.1"/>
    <property type="molecule type" value="Genomic_DNA"/>
</dbReference>
<accession>A0A1X2C2W8</accession>
<evidence type="ECO:0000256" key="1">
    <source>
        <dbReference type="ARBA" id="ARBA00008857"/>
    </source>
</evidence>
<protein>
    <recommendedName>
        <fullName evidence="4">Tyr recombinase domain-containing protein</fullName>
    </recommendedName>
</protein>
<name>A0A1X2C2W8_9MYCO</name>
<evidence type="ECO:0000313" key="5">
    <source>
        <dbReference type="EMBL" id="ORW70267.1"/>
    </source>
</evidence>
<dbReference type="STRING" id="486698.AWC22_25335"/>
<keyword evidence="2" id="KW-0238">DNA-binding</keyword>
<dbReference type="InterPro" id="IPR050090">
    <property type="entry name" value="Tyrosine_recombinase_XerCD"/>
</dbReference>
<dbReference type="Gene3D" id="1.10.443.10">
    <property type="entry name" value="Intergrase catalytic core"/>
    <property type="match status" value="1"/>
</dbReference>
<dbReference type="PROSITE" id="PS51898">
    <property type="entry name" value="TYR_RECOMBINASE"/>
    <property type="match status" value="1"/>
</dbReference>
<reference evidence="5 6" key="1">
    <citation type="submission" date="2016-01" db="EMBL/GenBank/DDBJ databases">
        <title>The new phylogeny of the genus Mycobacterium.</title>
        <authorList>
            <person name="Tarcisio F."/>
            <person name="Conor M."/>
            <person name="Antonella G."/>
            <person name="Elisabetta G."/>
            <person name="Giulia F.S."/>
            <person name="Sara T."/>
            <person name="Anna F."/>
            <person name="Clotilde B."/>
            <person name="Roberto B."/>
            <person name="Veronica D.S."/>
            <person name="Fabio R."/>
            <person name="Monica P."/>
            <person name="Olivier J."/>
            <person name="Enrico T."/>
            <person name="Nicola S."/>
        </authorList>
    </citation>
    <scope>NUCLEOTIDE SEQUENCE [LARGE SCALE GENOMIC DNA]</scope>
    <source>
        <strain evidence="5 6">DSM 45176</strain>
    </source>
</reference>
<dbReference type="PANTHER" id="PTHR30349">
    <property type="entry name" value="PHAGE INTEGRASE-RELATED"/>
    <property type="match status" value="1"/>
</dbReference>
<evidence type="ECO:0000256" key="2">
    <source>
        <dbReference type="ARBA" id="ARBA00023125"/>
    </source>
</evidence>
<dbReference type="GO" id="GO:0003677">
    <property type="term" value="F:DNA binding"/>
    <property type="evidence" value="ECO:0007669"/>
    <property type="project" value="UniProtKB-KW"/>
</dbReference>
<evidence type="ECO:0000256" key="3">
    <source>
        <dbReference type="ARBA" id="ARBA00023172"/>
    </source>
</evidence>
<sequence>MAGGTVMNTLRENVTDYLATRRALGFKLEGLSKLLLSFVAFCEQRGATRVNHDLVIQWATTQMKVPVSEALVARRLDAVRIFARYQHALDPATQIPAEELRPRRYRPKQPNVLNQNDICALLAATSILEPAFKALTWRILIGLLTATGLRPGEACRLAVSDINLASGMIQILETKFGKSRLVFIHPSTVTVIADYLQARQAWVGASTHASSTVFLNARRGPLCPDRLNGTFREIVTAAGLTTAPGHRPVRLHDLRHTFAVTTMIDWYREGQDVQARLPLLSTWLGHVDPASTYWYLHAVPELLALAADRLDNDAEAPVTEPAP</sequence>
<keyword evidence="3" id="KW-0233">DNA recombination</keyword>
<dbReference type="OrthoDB" id="5464621at2"/>
<dbReference type="Pfam" id="PF00589">
    <property type="entry name" value="Phage_integrase"/>
    <property type="match status" value="1"/>
</dbReference>
<dbReference type="InterPro" id="IPR002104">
    <property type="entry name" value="Integrase_catalytic"/>
</dbReference>
<dbReference type="Proteomes" id="UP000193087">
    <property type="component" value="Unassembled WGS sequence"/>
</dbReference>
<comment type="caution">
    <text evidence="5">The sequence shown here is derived from an EMBL/GenBank/DDBJ whole genome shotgun (WGS) entry which is preliminary data.</text>
</comment>
<evidence type="ECO:0000259" key="4">
    <source>
        <dbReference type="PROSITE" id="PS51898"/>
    </source>
</evidence>
<proteinExistence type="inferred from homology"/>